<name>A0A101M354_PICGL</name>
<keyword evidence="1" id="KW-0496">Mitochondrion</keyword>
<reference evidence="1" key="1">
    <citation type="journal article" date="2015" name="Genome Biol. Evol.">
        <title>Organellar Genomes of White Spruce (Picea glauca): Assembly and Annotation.</title>
        <authorList>
            <person name="Jackman S.D."/>
            <person name="Warren R.L."/>
            <person name="Gibb E.A."/>
            <person name="Vandervalk B.P."/>
            <person name="Mohamadi H."/>
            <person name="Chu J."/>
            <person name="Raymond A."/>
            <person name="Pleasance S."/>
            <person name="Coope R."/>
            <person name="Wildung M.R."/>
            <person name="Ritland C.E."/>
            <person name="Bousquet J."/>
            <person name="Jones S.J."/>
            <person name="Bohlmann J."/>
            <person name="Birol I."/>
        </authorList>
    </citation>
    <scope>NUCLEOTIDE SEQUENCE [LARGE SCALE GENOMIC DNA]</scope>
    <source>
        <tissue evidence="1">Flushing bud</tissue>
    </source>
</reference>
<dbReference type="AlphaFoldDB" id="A0A101M354"/>
<dbReference type="EMBL" id="LKAM01000002">
    <property type="protein sequence ID" value="KUM50083.1"/>
    <property type="molecule type" value="Genomic_DNA"/>
</dbReference>
<evidence type="ECO:0000313" key="1">
    <source>
        <dbReference type="EMBL" id="KUM50083.1"/>
    </source>
</evidence>
<organism evidence="1">
    <name type="scientific">Picea glauca</name>
    <name type="common">White spruce</name>
    <name type="synonym">Pinus glauca</name>
    <dbReference type="NCBI Taxonomy" id="3330"/>
    <lineage>
        <taxon>Eukaryota</taxon>
        <taxon>Viridiplantae</taxon>
        <taxon>Streptophyta</taxon>
        <taxon>Embryophyta</taxon>
        <taxon>Tracheophyta</taxon>
        <taxon>Spermatophyta</taxon>
        <taxon>Pinopsida</taxon>
        <taxon>Pinidae</taxon>
        <taxon>Conifers I</taxon>
        <taxon>Pinales</taxon>
        <taxon>Pinaceae</taxon>
        <taxon>Picea</taxon>
    </lineage>
</organism>
<geneLocation type="mitochondrion" evidence="1"/>
<proteinExistence type="predicted"/>
<gene>
    <name evidence="1" type="ORF">ABT39_MTgene3311</name>
</gene>
<comment type="caution">
    <text evidence="1">The sequence shown here is derived from an EMBL/GenBank/DDBJ whole genome shotgun (WGS) entry which is preliminary data.</text>
</comment>
<accession>A0A101M354</accession>
<protein>
    <submittedName>
        <fullName evidence="1">Uncharacterized protein</fullName>
    </submittedName>
</protein>
<sequence>MMHKVANMISQVDKGYTQEPKEKPQPLDVVCVHVREELRSTIGESRPLNNSSLGSLTIWHTKQINNAHSIITMYHKVVVGQGRTSHVIHGIMNMTHHVYTNSHINHGTLTIMASSIGTNNRHNIWH</sequence>